<dbReference type="HOGENOM" id="CLU_3197430_0_0_7"/>
<comment type="caution">
    <text evidence="1">The sequence shown here is derived from an EMBL/GenBank/DDBJ whole genome shotgun (WGS) entry which is preliminary data.</text>
</comment>
<dbReference type="AlphaFoldDB" id="W4LLG2"/>
<gene>
    <name evidence="1" type="ORF">ETSY1_17345</name>
</gene>
<reference evidence="1 2" key="1">
    <citation type="journal article" date="2014" name="Nature">
        <title>An environmental bacterial taxon with a large and distinct metabolic repertoire.</title>
        <authorList>
            <person name="Wilson M.C."/>
            <person name="Mori T."/>
            <person name="Ruckert C."/>
            <person name="Uria A.R."/>
            <person name="Helf M.J."/>
            <person name="Takada K."/>
            <person name="Gernert C."/>
            <person name="Steffens U.A."/>
            <person name="Heycke N."/>
            <person name="Schmitt S."/>
            <person name="Rinke C."/>
            <person name="Helfrich E.J."/>
            <person name="Brachmann A.O."/>
            <person name="Gurgui C."/>
            <person name="Wakimoto T."/>
            <person name="Kracht M."/>
            <person name="Crusemann M."/>
            <person name="Hentschel U."/>
            <person name="Abe I."/>
            <person name="Matsunaga S."/>
            <person name="Kalinowski J."/>
            <person name="Takeyama H."/>
            <person name="Piel J."/>
        </authorList>
    </citation>
    <scope>NUCLEOTIDE SEQUENCE [LARGE SCALE GENOMIC DNA]</scope>
    <source>
        <strain evidence="2">TSY1</strain>
    </source>
</reference>
<proteinExistence type="predicted"/>
<evidence type="ECO:0000313" key="2">
    <source>
        <dbReference type="Proteomes" id="UP000019141"/>
    </source>
</evidence>
<name>W4LLG2_ENTF1</name>
<evidence type="ECO:0000313" key="1">
    <source>
        <dbReference type="EMBL" id="ETW98792.1"/>
    </source>
</evidence>
<organism evidence="1 2">
    <name type="scientific">Entotheonella factor</name>
    <dbReference type="NCBI Taxonomy" id="1429438"/>
    <lineage>
        <taxon>Bacteria</taxon>
        <taxon>Pseudomonadati</taxon>
        <taxon>Nitrospinota/Tectimicrobiota group</taxon>
        <taxon>Candidatus Tectimicrobiota</taxon>
        <taxon>Candidatus Entotheonellia</taxon>
        <taxon>Candidatus Entotheonellales</taxon>
        <taxon>Candidatus Entotheonellaceae</taxon>
        <taxon>Candidatus Entotheonella</taxon>
    </lineage>
</organism>
<accession>W4LLG2</accession>
<protein>
    <submittedName>
        <fullName evidence="1">Uncharacterized protein</fullName>
    </submittedName>
</protein>
<dbReference type="EMBL" id="AZHW01000518">
    <property type="protein sequence ID" value="ETW98792.1"/>
    <property type="molecule type" value="Genomic_DNA"/>
</dbReference>
<keyword evidence="2" id="KW-1185">Reference proteome</keyword>
<dbReference type="Proteomes" id="UP000019141">
    <property type="component" value="Unassembled WGS sequence"/>
</dbReference>
<sequence length="45" mass="5069">MENGNPERKAWADAYAKSLGMKTAGLVRMLLLKEKQQMTSRAEQS</sequence>